<dbReference type="AlphaFoldDB" id="M2SYB9"/>
<feature type="coiled-coil region" evidence="1">
    <location>
        <begin position="2"/>
        <end position="29"/>
    </location>
</feature>
<evidence type="ECO:0000256" key="2">
    <source>
        <dbReference type="SAM" id="MobiDB-lite"/>
    </source>
</evidence>
<dbReference type="RefSeq" id="XP_007702104.1">
    <property type="nucleotide sequence ID" value="XM_007703914.1"/>
</dbReference>
<keyword evidence="1" id="KW-0175">Coiled coil</keyword>
<feature type="coiled-coil region" evidence="1">
    <location>
        <begin position="74"/>
        <end position="108"/>
    </location>
</feature>
<name>M2SYB9_COCSN</name>
<dbReference type="OrthoDB" id="10540536at2759"/>
<evidence type="ECO:0000313" key="3">
    <source>
        <dbReference type="EMBL" id="EMD61941.1"/>
    </source>
</evidence>
<dbReference type="GeneID" id="19139331"/>
<dbReference type="HOGENOM" id="CLU_1618865_0_0_1"/>
<gene>
    <name evidence="3" type="ORF">COCSADRAFT_38743</name>
</gene>
<keyword evidence="4" id="KW-1185">Reference proteome</keyword>
<reference evidence="3 4" key="1">
    <citation type="journal article" date="2012" name="PLoS Pathog.">
        <title>Diverse lifestyles and strategies of plant pathogenesis encoded in the genomes of eighteen Dothideomycetes fungi.</title>
        <authorList>
            <person name="Ohm R.A."/>
            <person name="Feau N."/>
            <person name="Henrissat B."/>
            <person name="Schoch C.L."/>
            <person name="Horwitz B.A."/>
            <person name="Barry K.W."/>
            <person name="Condon B.J."/>
            <person name="Copeland A.C."/>
            <person name="Dhillon B."/>
            <person name="Glaser F."/>
            <person name="Hesse C.N."/>
            <person name="Kosti I."/>
            <person name="LaButti K."/>
            <person name="Lindquist E.A."/>
            <person name="Lucas S."/>
            <person name="Salamov A.A."/>
            <person name="Bradshaw R.E."/>
            <person name="Ciuffetti L."/>
            <person name="Hamelin R.C."/>
            <person name="Kema G.H.J."/>
            <person name="Lawrence C."/>
            <person name="Scott J.A."/>
            <person name="Spatafora J.W."/>
            <person name="Turgeon B.G."/>
            <person name="de Wit P.J.G.M."/>
            <person name="Zhong S."/>
            <person name="Goodwin S.B."/>
            <person name="Grigoriev I.V."/>
        </authorList>
    </citation>
    <scope>NUCLEOTIDE SEQUENCE [LARGE SCALE GENOMIC DNA]</scope>
    <source>
        <strain evidence="4">ND90Pr / ATCC 201652</strain>
    </source>
</reference>
<organism evidence="3 4">
    <name type="scientific">Cochliobolus sativus (strain ND90Pr / ATCC 201652)</name>
    <name type="common">Common root rot and spot blotch fungus</name>
    <name type="synonym">Bipolaris sorokiniana</name>
    <dbReference type="NCBI Taxonomy" id="665912"/>
    <lineage>
        <taxon>Eukaryota</taxon>
        <taxon>Fungi</taxon>
        <taxon>Dikarya</taxon>
        <taxon>Ascomycota</taxon>
        <taxon>Pezizomycotina</taxon>
        <taxon>Dothideomycetes</taxon>
        <taxon>Pleosporomycetidae</taxon>
        <taxon>Pleosporales</taxon>
        <taxon>Pleosporineae</taxon>
        <taxon>Pleosporaceae</taxon>
        <taxon>Bipolaris</taxon>
    </lineage>
</organism>
<feature type="compositionally biased region" description="Acidic residues" evidence="2">
    <location>
        <begin position="113"/>
        <end position="129"/>
    </location>
</feature>
<evidence type="ECO:0008006" key="5">
    <source>
        <dbReference type="Google" id="ProtNLM"/>
    </source>
</evidence>
<sequence>MLDEATTKRDRLASQLHEAKANMTKLRRSDRTKEKTQQQNIHLKALLHRQSVKYNTTKYSTAATFRGVTAALNQNILQSALSAAIERIDELEARGQALLDALLDALEEQGTSSEEEEGEGEGEEEYDDSEAVAKLLKAQVKLDGVLRDKGFTLERRTWRHLLRD</sequence>
<dbReference type="EMBL" id="KB445647">
    <property type="protein sequence ID" value="EMD61941.1"/>
    <property type="molecule type" value="Genomic_DNA"/>
</dbReference>
<dbReference type="Proteomes" id="UP000016934">
    <property type="component" value="Unassembled WGS sequence"/>
</dbReference>
<feature type="region of interest" description="Disordered" evidence="2">
    <location>
        <begin position="108"/>
        <end position="129"/>
    </location>
</feature>
<accession>M2SYB9</accession>
<reference evidence="4" key="2">
    <citation type="journal article" date="2013" name="PLoS Genet.">
        <title>Comparative genome structure, secondary metabolite, and effector coding capacity across Cochliobolus pathogens.</title>
        <authorList>
            <person name="Condon B.J."/>
            <person name="Leng Y."/>
            <person name="Wu D."/>
            <person name="Bushley K.E."/>
            <person name="Ohm R.A."/>
            <person name="Otillar R."/>
            <person name="Martin J."/>
            <person name="Schackwitz W."/>
            <person name="Grimwood J."/>
            <person name="MohdZainudin N."/>
            <person name="Xue C."/>
            <person name="Wang R."/>
            <person name="Manning V.A."/>
            <person name="Dhillon B."/>
            <person name="Tu Z.J."/>
            <person name="Steffenson B.J."/>
            <person name="Salamov A."/>
            <person name="Sun H."/>
            <person name="Lowry S."/>
            <person name="LaButti K."/>
            <person name="Han J."/>
            <person name="Copeland A."/>
            <person name="Lindquist E."/>
            <person name="Barry K."/>
            <person name="Schmutz J."/>
            <person name="Baker S.E."/>
            <person name="Ciuffetti L.M."/>
            <person name="Grigoriev I.V."/>
            <person name="Zhong S."/>
            <person name="Turgeon B.G."/>
        </authorList>
    </citation>
    <scope>NUCLEOTIDE SEQUENCE [LARGE SCALE GENOMIC DNA]</scope>
    <source>
        <strain evidence="4">ND90Pr / ATCC 201652</strain>
    </source>
</reference>
<evidence type="ECO:0000256" key="1">
    <source>
        <dbReference type="SAM" id="Coils"/>
    </source>
</evidence>
<protein>
    <recommendedName>
        <fullName evidence="5">SNF7 family protein</fullName>
    </recommendedName>
</protein>
<evidence type="ECO:0000313" key="4">
    <source>
        <dbReference type="Proteomes" id="UP000016934"/>
    </source>
</evidence>
<proteinExistence type="predicted"/>
<dbReference type="KEGG" id="bsc:COCSADRAFT_38743"/>